<evidence type="ECO:0000313" key="1">
    <source>
        <dbReference type="EMBL" id="TQE96594.1"/>
    </source>
</evidence>
<dbReference type="GO" id="GO:0003677">
    <property type="term" value="F:DNA binding"/>
    <property type="evidence" value="ECO:0007669"/>
    <property type="project" value="UniProtKB-KW"/>
</dbReference>
<dbReference type="InterPro" id="IPR009351">
    <property type="entry name" value="AlkZ-like"/>
</dbReference>
<name>A0A540VIJ9_9CHLR</name>
<dbReference type="OrthoDB" id="57247at2"/>
<dbReference type="PANTHER" id="PTHR38479:SF2">
    <property type="entry name" value="WINGED HELIX DNA-BINDING DOMAIN-CONTAINING PROTEIN"/>
    <property type="match status" value="1"/>
</dbReference>
<dbReference type="Proteomes" id="UP000317371">
    <property type="component" value="Unassembled WGS sequence"/>
</dbReference>
<dbReference type="AlphaFoldDB" id="A0A540VIJ9"/>
<protein>
    <submittedName>
        <fullName evidence="1">Winged helix DNA-binding domain-containing protein</fullName>
    </submittedName>
</protein>
<reference evidence="1 2" key="1">
    <citation type="submission" date="2019-06" db="EMBL/GenBank/DDBJ databases">
        <title>Genome sequence of Litorilinea aerophila BAA-2444.</title>
        <authorList>
            <person name="Maclea K.S."/>
            <person name="Maurais E.G."/>
            <person name="Iannazzi L.C."/>
        </authorList>
    </citation>
    <scope>NUCLEOTIDE SEQUENCE [LARGE SCALE GENOMIC DNA]</scope>
    <source>
        <strain evidence="1 2">ATCC BAA-2444</strain>
    </source>
</reference>
<dbReference type="RefSeq" id="WP_141609336.1">
    <property type="nucleotide sequence ID" value="NZ_VIGC02000007.1"/>
</dbReference>
<keyword evidence="1" id="KW-0238">DNA-binding</keyword>
<dbReference type="EMBL" id="VIGC01000007">
    <property type="protein sequence ID" value="TQE96594.1"/>
    <property type="molecule type" value="Genomic_DNA"/>
</dbReference>
<keyword evidence="2" id="KW-1185">Reference proteome</keyword>
<dbReference type="PANTHER" id="PTHR38479">
    <property type="entry name" value="LMO0824 PROTEIN"/>
    <property type="match status" value="1"/>
</dbReference>
<dbReference type="Pfam" id="PF06224">
    <property type="entry name" value="AlkZ-like"/>
    <property type="match status" value="1"/>
</dbReference>
<dbReference type="InParanoid" id="A0A540VIJ9"/>
<proteinExistence type="predicted"/>
<comment type="caution">
    <text evidence="1">The sequence shown here is derived from an EMBL/GenBank/DDBJ whole genome shotgun (WGS) entry which is preliminary data.</text>
</comment>
<sequence length="382" mass="42650">MPSATPLRLTPEQVRWFRLQRSGLVHPYASPEEAASALVGVQAQILSAAGLSLWNRTAGLTYTALEERLYHTRTLVKLWGQRGTLHLYPSREWPLLHGARSINRTWWERRRAHYAPDGTDYATLVEQVAGLLRSRESMGRSDLRAADLDLHEDLYSAWGGIFADLVRLGHACHAGRVGNEGHFAHRERWLPDLAWNPPPAHEANQEIARRYLATYGPATAQDFAYWRGAPMGQARRWLNALEPELASVQVGGAELLALASDLEALASSPPEAEAWPVAMLYRFDPLLLAHRDKGWVTAAQDYKKIWRPAGHIEGIVLAHGRAQATWRYDRKAAGLHIRVEPFHPLPRHVSGAIPRLAQAVADFFDLPLAELTLAPSHRGTPG</sequence>
<evidence type="ECO:0000313" key="2">
    <source>
        <dbReference type="Proteomes" id="UP000317371"/>
    </source>
</evidence>
<organism evidence="1 2">
    <name type="scientific">Litorilinea aerophila</name>
    <dbReference type="NCBI Taxonomy" id="1204385"/>
    <lineage>
        <taxon>Bacteria</taxon>
        <taxon>Bacillati</taxon>
        <taxon>Chloroflexota</taxon>
        <taxon>Caldilineae</taxon>
        <taxon>Caldilineales</taxon>
        <taxon>Caldilineaceae</taxon>
        <taxon>Litorilinea</taxon>
    </lineage>
</organism>
<accession>A0A540VIJ9</accession>
<gene>
    <name evidence="1" type="ORF">FKZ61_06795</name>
</gene>